<reference evidence="3 4" key="1">
    <citation type="journal article" date="2019" name="Genome Biol. Evol.">
        <title>Insights into the evolution of the New World diploid cottons (Gossypium, subgenus Houzingenia) based on genome sequencing.</title>
        <authorList>
            <person name="Grover C.E."/>
            <person name="Arick M.A. 2nd"/>
            <person name="Thrash A."/>
            <person name="Conover J.L."/>
            <person name="Sanders W.S."/>
            <person name="Peterson D.G."/>
            <person name="Frelichowski J.E."/>
            <person name="Scheffler J.A."/>
            <person name="Scheffler B.E."/>
            <person name="Wendel J.F."/>
        </authorList>
    </citation>
    <scope>NUCLEOTIDE SEQUENCE [LARGE SCALE GENOMIC DNA]</scope>
    <source>
        <strain evidence="3">1</strain>
        <tissue evidence="3">Leaf</tissue>
    </source>
</reference>
<dbReference type="InterPro" id="IPR046796">
    <property type="entry name" value="Transposase_32_dom"/>
</dbReference>
<dbReference type="Pfam" id="PF20167">
    <property type="entry name" value="Transposase_32"/>
    <property type="match status" value="1"/>
</dbReference>
<dbReference type="Proteomes" id="UP000593576">
    <property type="component" value="Unassembled WGS sequence"/>
</dbReference>
<evidence type="ECO:0000259" key="2">
    <source>
        <dbReference type="Pfam" id="PF20167"/>
    </source>
</evidence>
<name>A0A7J9KUB4_GOSSC</name>
<evidence type="ECO:0000256" key="1">
    <source>
        <dbReference type="SAM" id="MobiDB-lite"/>
    </source>
</evidence>
<keyword evidence="4" id="KW-1185">Reference proteome</keyword>
<accession>A0A7J9KUB4</accession>
<dbReference type="EMBL" id="JABFAF010000002">
    <property type="protein sequence ID" value="MBA0849936.1"/>
    <property type="molecule type" value="Genomic_DNA"/>
</dbReference>
<dbReference type="OrthoDB" id="10369198at2759"/>
<evidence type="ECO:0000313" key="3">
    <source>
        <dbReference type="EMBL" id="MBA0849936.1"/>
    </source>
</evidence>
<protein>
    <recommendedName>
        <fullName evidence="2">Putative plant transposon protein domain-containing protein</fullName>
    </recommendedName>
</protein>
<feature type="domain" description="Putative plant transposon protein" evidence="2">
    <location>
        <begin position="4"/>
        <end position="110"/>
    </location>
</feature>
<feature type="region of interest" description="Disordered" evidence="1">
    <location>
        <begin position="161"/>
        <end position="183"/>
    </location>
</feature>
<sequence>MESIVKYLTDNQGEWNLRPDTELPNSFNQAIMFLIAKMWTQFICTRITPALNVSNVNTFRAILLFDILQKKQIYIGQWIRQSMKHCVSVQKVRIFFPHLVTALYKTAEVPMEDNEEFMHPTNNLIGDSMCTHPVLQEFMRQNNMRVPNYLPDMFGPMHSHQETVAQEAEEGEENEEEGDEDEE</sequence>
<feature type="compositionally biased region" description="Acidic residues" evidence="1">
    <location>
        <begin position="167"/>
        <end position="183"/>
    </location>
</feature>
<dbReference type="AlphaFoldDB" id="A0A7J9KUB4"/>
<gene>
    <name evidence="3" type="ORF">Goshw_022952</name>
</gene>
<proteinExistence type="predicted"/>
<comment type="caution">
    <text evidence="3">The sequence shown here is derived from an EMBL/GenBank/DDBJ whole genome shotgun (WGS) entry which is preliminary data.</text>
</comment>
<evidence type="ECO:0000313" key="4">
    <source>
        <dbReference type="Proteomes" id="UP000593576"/>
    </source>
</evidence>
<organism evidence="3 4">
    <name type="scientific">Gossypium schwendimanii</name>
    <name type="common">Cotton</name>
    <dbReference type="NCBI Taxonomy" id="34291"/>
    <lineage>
        <taxon>Eukaryota</taxon>
        <taxon>Viridiplantae</taxon>
        <taxon>Streptophyta</taxon>
        <taxon>Embryophyta</taxon>
        <taxon>Tracheophyta</taxon>
        <taxon>Spermatophyta</taxon>
        <taxon>Magnoliopsida</taxon>
        <taxon>eudicotyledons</taxon>
        <taxon>Gunneridae</taxon>
        <taxon>Pentapetalae</taxon>
        <taxon>rosids</taxon>
        <taxon>malvids</taxon>
        <taxon>Malvales</taxon>
        <taxon>Malvaceae</taxon>
        <taxon>Malvoideae</taxon>
        <taxon>Gossypium</taxon>
    </lineage>
</organism>